<evidence type="ECO:0000256" key="1">
    <source>
        <dbReference type="SAM" id="MobiDB-lite"/>
    </source>
</evidence>
<sequence>MQSELEIAKKEARSMYDGVDRGRYIGEEQVRGTTYYFYYNGKEYLYETDYDRKQEEKRRKRDEERRKTKTRRYGLRA</sequence>
<protein>
    <submittedName>
        <fullName evidence="3">Uncharacterized protein</fullName>
    </submittedName>
</protein>
<organism evidence="3 4">
    <name type="scientific">Faecalimonas umbilicata</name>
    <dbReference type="NCBI Taxonomy" id="1912855"/>
    <lineage>
        <taxon>Bacteria</taxon>
        <taxon>Bacillati</taxon>
        <taxon>Bacillota</taxon>
        <taxon>Clostridia</taxon>
        <taxon>Lachnospirales</taxon>
        <taxon>Lachnospiraceae</taxon>
        <taxon>Faecalimonas</taxon>
    </lineage>
</organism>
<keyword evidence="5" id="KW-1185">Reference proteome</keyword>
<dbReference type="EMBL" id="SLZV01000007">
    <property type="protein sequence ID" value="TCS68634.1"/>
    <property type="molecule type" value="Genomic_DNA"/>
</dbReference>
<evidence type="ECO:0000313" key="5">
    <source>
        <dbReference type="Proteomes" id="UP000702954"/>
    </source>
</evidence>
<accession>A0A4R3JPJ7</accession>
<dbReference type="Proteomes" id="UP000702954">
    <property type="component" value="Unassembled WGS sequence"/>
</dbReference>
<reference evidence="3 4" key="2">
    <citation type="submission" date="2019-03" db="EMBL/GenBank/DDBJ databases">
        <title>Genomic Encyclopedia of Type Strains, Phase IV (KMG-IV): sequencing the most valuable type-strain genomes for metagenomic binning, comparative biology and taxonomic classification.</title>
        <authorList>
            <person name="Goeker M."/>
        </authorList>
    </citation>
    <scope>NUCLEOTIDE SEQUENCE [LARGE SCALE GENOMIC DNA]</scope>
    <source>
        <strain evidence="3 4">DSM 103426</strain>
    </source>
</reference>
<reference evidence="2 5" key="1">
    <citation type="journal article" date="2018" name="Int. J. Syst. Evol. Microbiol.">
        <title>Draft Genome Sequence of Faecalimonas umbilicata JCM 30896T, an Acetate-Producing Bacterium Isolated from Human Feces.</title>
        <authorList>
            <person name="Sakamoto M."/>
            <person name="Ikeyama N."/>
            <person name="Yuki M."/>
            <person name="Ohkuma M."/>
        </authorList>
    </citation>
    <scope>NUCLEOTIDE SEQUENCE [LARGE SCALE GENOMIC DNA]</scope>
    <source>
        <strain evidence="2 5">EGH7</strain>
    </source>
</reference>
<dbReference type="RefSeq" id="WP_116441694.1">
    <property type="nucleotide sequence ID" value="NZ_BHEO01000008.1"/>
</dbReference>
<feature type="region of interest" description="Disordered" evidence="1">
    <location>
        <begin position="50"/>
        <end position="77"/>
    </location>
</feature>
<gene>
    <name evidence="3" type="ORF">EDD74_10725</name>
    <name evidence="2" type="ORF">FAEUMB_16830</name>
</gene>
<feature type="compositionally biased region" description="Basic residues" evidence="1">
    <location>
        <begin position="67"/>
        <end position="77"/>
    </location>
</feature>
<evidence type="ECO:0000313" key="3">
    <source>
        <dbReference type="EMBL" id="TCS68634.1"/>
    </source>
</evidence>
<dbReference type="EMBL" id="BHEO01000008">
    <property type="protein sequence ID" value="GBU05142.1"/>
    <property type="molecule type" value="Genomic_DNA"/>
</dbReference>
<name>A0A4R3JPJ7_9FIRM</name>
<evidence type="ECO:0000313" key="2">
    <source>
        <dbReference type="EMBL" id="GBU05142.1"/>
    </source>
</evidence>
<evidence type="ECO:0000313" key="4">
    <source>
        <dbReference type="Proteomes" id="UP000294613"/>
    </source>
</evidence>
<proteinExistence type="predicted"/>
<dbReference type="AlphaFoldDB" id="A0A4R3JPJ7"/>
<dbReference type="Proteomes" id="UP000294613">
    <property type="component" value="Unassembled WGS sequence"/>
</dbReference>
<comment type="caution">
    <text evidence="3">The sequence shown here is derived from an EMBL/GenBank/DDBJ whole genome shotgun (WGS) entry which is preliminary data.</text>
</comment>
<feature type="compositionally biased region" description="Basic and acidic residues" evidence="1">
    <location>
        <begin position="50"/>
        <end position="66"/>
    </location>
</feature>